<evidence type="ECO:0000259" key="2">
    <source>
        <dbReference type="Pfam" id="PF04937"/>
    </source>
</evidence>
<dbReference type="AlphaFoldDB" id="A0A6A2ZV60"/>
<keyword evidence="4" id="KW-1185">Reference proteome</keyword>
<organism evidence="3 4">
    <name type="scientific">Hibiscus syriacus</name>
    <name type="common">Rose of Sharon</name>
    <dbReference type="NCBI Taxonomy" id="106335"/>
    <lineage>
        <taxon>Eukaryota</taxon>
        <taxon>Viridiplantae</taxon>
        <taxon>Streptophyta</taxon>
        <taxon>Embryophyta</taxon>
        <taxon>Tracheophyta</taxon>
        <taxon>Spermatophyta</taxon>
        <taxon>Magnoliopsida</taxon>
        <taxon>eudicotyledons</taxon>
        <taxon>Gunneridae</taxon>
        <taxon>Pentapetalae</taxon>
        <taxon>rosids</taxon>
        <taxon>malvids</taxon>
        <taxon>Malvales</taxon>
        <taxon>Malvaceae</taxon>
        <taxon>Malvoideae</taxon>
        <taxon>Hibiscus</taxon>
    </lineage>
</organism>
<dbReference type="PANTHER" id="PTHR32166">
    <property type="entry name" value="OSJNBA0013A04.12 PROTEIN"/>
    <property type="match status" value="1"/>
</dbReference>
<feature type="region of interest" description="Disordered" evidence="1">
    <location>
        <begin position="271"/>
        <end position="330"/>
    </location>
</feature>
<accession>A0A6A2ZV60</accession>
<evidence type="ECO:0000313" key="3">
    <source>
        <dbReference type="EMBL" id="KAE8695810.1"/>
    </source>
</evidence>
<comment type="caution">
    <text evidence="3">The sequence shown here is derived from an EMBL/GenBank/DDBJ whole genome shotgun (WGS) entry which is preliminary data.</text>
</comment>
<evidence type="ECO:0000313" key="4">
    <source>
        <dbReference type="Proteomes" id="UP000436088"/>
    </source>
</evidence>
<dbReference type="PANTHER" id="PTHR32166:SF122">
    <property type="entry name" value="OS09G0499600 PROTEIN"/>
    <property type="match status" value="1"/>
</dbReference>
<dbReference type="Pfam" id="PF04937">
    <property type="entry name" value="DUF659"/>
    <property type="match status" value="1"/>
</dbReference>
<dbReference type="InterPro" id="IPR012337">
    <property type="entry name" value="RNaseH-like_sf"/>
</dbReference>
<dbReference type="SUPFAM" id="SSF53098">
    <property type="entry name" value="Ribonuclease H-like"/>
    <property type="match status" value="1"/>
</dbReference>
<reference evidence="3" key="1">
    <citation type="submission" date="2019-09" db="EMBL/GenBank/DDBJ databases">
        <title>Draft genome information of white flower Hibiscus syriacus.</title>
        <authorList>
            <person name="Kim Y.-M."/>
        </authorList>
    </citation>
    <scope>NUCLEOTIDE SEQUENCE [LARGE SCALE GENOMIC DNA]</scope>
    <source>
        <strain evidence="3">YM2019G1</strain>
    </source>
</reference>
<dbReference type="Proteomes" id="UP000436088">
    <property type="component" value="Unassembled WGS sequence"/>
</dbReference>
<gene>
    <name evidence="3" type="ORF">F3Y22_tig00110684pilonHSYRG00159</name>
</gene>
<protein>
    <recommendedName>
        <fullName evidence="2">DUF659 domain-containing protein</fullName>
    </recommendedName>
</protein>
<dbReference type="EMBL" id="VEPZ02001073">
    <property type="protein sequence ID" value="KAE8695810.1"/>
    <property type="molecule type" value="Genomic_DNA"/>
</dbReference>
<evidence type="ECO:0000256" key="1">
    <source>
        <dbReference type="SAM" id="MobiDB-lite"/>
    </source>
</evidence>
<sequence length="330" mass="37597">MQAKNWMHQQQADEYNGEEDVVEIGGRSSKMPLPKKPRQKCLMDMYFTPNPWKQSKLGWNGDNKLSMKRVERTIRIKFFMRLGGGFTMQGSIFVKSLDVSDVSKDVDLLFHVLDKMVEEVGEENVVQVVTNNASAYVKAGKLLEAKRPNIYWTPCVAHCLDLMLEDIGKHIPGLHTKKRNRLAQSRLNDMVFVKFNSALERRAESKETDPILLQDIDESNDWFMKRVEDDEDEDEDEAVFFSEDFTLSDVANASSAYKPIYLTRASKVVNDGAEPSRNDKGKSSAHNPISSRPSRRCLVDEDEMEEDIGVSSDEGDGIVRVDDDDDLEDF</sequence>
<feature type="compositionally biased region" description="Acidic residues" evidence="1">
    <location>
        <begin position="300"/>
        <end position="330"/>
    </location>
</feature>
<dbReference type="InterPro" id="IPR007021">
    <property type="entry name" value="DUF659"/>
</dbReference>
<proteinExistence type="predicted"/>
<feature type="domain" description="DUF659" evidence="2">
    <location>
        <begin position="88"/>
        <end position="169"/>
    </location>
</feature>
<name>A0A6A2ZV60_HIBSY</name>